<dbReference type="InterPro" id="IPR019734">
    <property type="entry name" value="TPR_rpt"/>
</dbReference>
<evidence type="ECO:0000313" key="2">
    <source>
        <dbReference type="Proteomes" id="UP000464507"/>
    </source>
</evidence>
<dbReference type="Gene3D" id="1.25.40.10">
    <property type="entry name" value="Tetratricopeptide repeat domain"/>
    <property type="match status" value="1"/>
</dbReference>
<dbReference type="Proteomes" id="UP000464507">
    <property type="component" value="Chromosome"/>
</dbReference>
<evidence type="ECO:0008006" key="3">
    <source>
        <dbReference type="Google" id="ProtNLM"/>
    </source>
</evidence>
<dbReference type="AlphaFoldDB" id="A0A7L5AL15"/>
<dbReference type="KEGG" id="mant:BHD05_04480"/>
<proteinExistence type="predicted"/>
<dbReference type="SUPFAM" id="SSF48452">
    <property type="entry name" value="TPR-like"/>
    <property type="match status" value="1"/>
</dbReference>
<protein>
    <recommendedName>
        <fullName evidence="3">MalT-like TPR region domain-containing protein</fullName>
    </recommendedName>
</protein>
<gene>
    <name evidence="1" type="ORF">BHD05_04480</name>
</gene>
<dbReference type="Pfam" id="PF13181">
    <property type="entry name" value="TPR_8"/>
    <property type="match status" value="1"/>
</dbReference>
<sequence>MTSNSLHDTPDLRTAQARLDELGTARSTAAVAERADLLRVLGRLDEALATAEESYRLAFFTGDREDVTAARLRRARVLQDKGSLDRALNEVKACSLAAHTEAWGELEASALYQLASVLVDLRRLEEARSTISELVKLRASQGAPPEQLTALDEALETIMRRMLTEPT</sequence>
<accession>A0A7L5AL15</accession>
<organism evidence="1 2">
    <name type="scientific">Marisediminicola antarctica</name>
    <dbReference type="NCBI Taxonomy" id="674079"/>
    <lineage>
        <taxon>Bacteria</taxon>
        <taxon>Bacillati</taxon>
        <taxon>Actinomycetota</taxon>
        <taxon>Actinomycetes</taxon>
        <taxon>Micrococcales</taxon>
        <taxon>Microbacteriaceae</taxon>
        <taxon>Marisediminicola</taxon>
    </lineage>
</organism>
<name>A0A7L5AL15_9MICO</name>
<evidence type="ECO:0000313" key="1">
    <source>
        <dbReference type="EMBL" id="QHO69009.1"/>
    </source>
</evidence>
<dbReference type="EMBL" id="CP017146">
    <property type="protein sequence ID" value="QHO69009.1"/>
    <property type="molecule type" value="Genomic_DNA"/>
</dbReference>
<dbReference type="RefSeq" id="WP_161885371.1">
    <property type="nucleotide sequence ID" value="NZ_CP017146.1"/>
</dbReference>
<dbReference type="OrthoDB" id="5103159at2"/>
<dbReference type="InterPro" id="IPR011990">
    <property type="entry name" value="TPR-like_helical_dom_sf"/>
</dbReference>
<reference evidence="1 2" key="1">
    <citation type="submission" date="2016-09" db="EMBL/GenBank/DDBJ databases">
        <title>Complete genome sequence of microbes from the polar regions.</title>
        <authorList>
            <person name="Liao L."/>
            <person name="Chen B."/>
        </authorList>
    </citation>
    <scope>NUCLEOTIDE SEQUENCE [LARGE SCALE GENOMIC DNA]</scope>
    <source>
        <strain evidence="1 2">ZS314</strain>
    </source>
</reference>
<keyword evidence="2" id="KW-1185">Reference proteome</keyword>